<sequence>MPYSETPSYQLPRHFVKTIEEKYKNCSTFEVTRGDPSVSLVECHPDVCHTDCVCNHYGSSGSCMIDSTKIQKHCVCNYYAYDNILLIPPNICRQIRKSFFGESRNAEKLGCNHACIMMISRDACRSYPFKPLFLTPPKFLTIFTALEYPL</sequence>
<dbReference type="EMBL" id="CAJVCH010441641">
    <property type="protein sequence ID" value="CAG7819186.1"/>
    <property type="molecule type" value="Genomic_DNA"/>
</dbReference>
<reference evidence="1" key="1">
    <citation type="submission" date="2021-06" db="EMBL/GenBank/DDBJ databases">
        <authorList>
            <person name="Hodson N. C."/>
            <person name="Mongue J. A."/>
            <person name="Jaron S. K."/>
        </authorList>
    </citation>
    <scope>NUCLEOTIDE SEQUENCE</scope>
</reference>
<gene>
    <name evidence="1" type="ORF">AFUS01_LOCUS29649</name>
</gene>
<accession>A0A8J2KSW4</accession>
<keyword evidence="2" id="KW-1185">Reference proteome</keyword>
<evidence type="ECO:0000313" key="2">
    <source>
        <dbReference type="Proteomes" id="UP000708208"/>
    </source>
</evidence>
<name>A0A8J2KSW4_9HEXA</name>
<organism evidence="1 2">
    <name type="scientific">Allacma fusca</name>
    <dbReference type="NCBI Taxonomy" id="39272"/>
    <lineage>
        <taxon>Eukaryota</taxon>
        <taxon>Metazoa</taxon>
        <taxon>Ecdysozoa</taxon>
        <taxon>Arthropoda</taxon>
        <taxon>Hexapoda</taxon>
        <taxon>Collembola</taxon>
        <taxon>Symphypleona</taxon>
        <taxon>Sminthuridae</taxon>
        <taxon>Allacma</taxon>
    </lineage>
</organism>
<dbReference type="AlphaFoldDB" id="A0A8J2KSW4"/>
<protein>
    <submittedName>
        <fullName evidence="1">Uncharacterized protein</fullName>
    </submittedName>
</protein>
<comment type="caution">
    <text evidence="1">The sequence shown here is derived from an EMBL/GenBank/DDBJ whole genome shotgun (WGS) entry which is preliminary data.</text>
</comment>
<proteinExistence type="predicted"/>
<dbReference type="Proteomes" id="UP000708208">
    <property type="component" value="Unassembled WGS sequence"/>
</dbReference>
<evidence type="ECO:0000313" key="1">
    <source>
        <dbReference type="EMBL" id="CAG7819186.1"/>
    </source>
</evidence>